<evidence type="ECO:0000256" key="1">
    <source>
        <dbReference type="ARBA" id="ARBA00022527"/>
    </source>
</evidence>
<protein>
    <recommendedName>
        <fullName evidence="8">Protein kinase domain-containing protein</fullName>
    </recommendedName>
</protein>
<dbReference type="SUPFAM" id="SSF81901">
    <property type="entry name" value="HCP-like"/>
    <property type="match status" value="1"/>
</dbReference>
<dbReference type="InterPro" id="IPR011009">
    <property type="entry name" value="Kinase-like_dom_sf"/>
</dbReference>
<reference evidence="9 10" key="1">
    <citation type="submission" date="2024-04" db="EMBL/GenBank/DDBJ databases">
        <title>Tritrichomonas musculus Genome.</title>
        <authorList>
            <person name="Alves-Ferreira E."/>
            <person name="Grigg M."/>
            <person name="Lorenzi H."/>
            <person name="Galac M."/>
        </authorList>
    </citation>
    <scope>NUCLEOTIDE SEQUENCE [LARGE SCALE GENOMIC DNA]</scope>
    <source>
        <strain evidence="9 10">EAF2021</strain>
    </source>
</reference>
<evidence type="ECO:0000256" key="4">
    <source>
        <dbReference type="ARBA" id="ARBA00022777"/>
    </source>
</evidence>
<dbReference type="PANTHER" id="PTHR24353:SF37">
    <property type="entry name" value="CAMP-DEPENDENT PROTEIN KINASE CATALYTIC SUBUNIT PRKX"/>
    <property type="match status" value="1"/>
</dbReference>
<dbReference type="InterPro" id="IPR008266">
    <property type="entry name" value="Tyr_kinase_AS"/>
</dbReference>
<feature type="domain" description="Protein kinase" evidence="8">
    <location>
        <begin position="190"/>
        <end position="486"/>
    </location>
</feature>
<evidence type="ECO:0000259" key="8">
    <source>
        <dbReference type="PROSITE" id="PS50011"/>
    </source>
</evidence>
<keyword evidence="3 6" id="KW-0547">Nucleotide-binding</keyword>
<proteinExistence type="predicted"/>
<keyword evidence="1" id="KW-0723">Serine/threonine-protein kinase</keyword>
<gene>
    <name evidence="9" type="ORF">M9Y10_018301</name>
</gene>
<dbReference type="InterPro" id="IPR011990">
    <property type="entry name" value="TPR-like_helical_dom_sf"/>
</dbReference>
<dbReference type="InterPro" id="IPR006597">
    <property type="entry name" value="Sel1-like"/>
</dbReference>
<dbReference type="InterPro" id="IPR017441">
    <property type="entry name" value="Protein_kinase_ATP_BS"/>
</dbReference>
<dbReference type="PROSITE" id="PS50011">
    <property type="entry name" value="PROTEIN_KINASE_DOM"/>
    <property type="match status" value="1"/>
</dbReference>
<accession>A0ABR2HPS9</accession>
<evidence type="ECO:0000256" key="5">
    <source>
        <dbReference type="ARBA" id="ARBA00022840"/>
    </source>
</evidence>
<evidence type="ECO:0000256" key="6">
    <source>
        <dbReference type="PROSITE-ProRule" id="PRU10141"/>
    </source>
</evidence>
<keyword evidence="4" id="KW-0418">Kinase</keyword>
<keyword evidence="2" id="KW-0808">Transferase</keyword>
<dbReference type="Gene3D" id="1.25.40.10">
    <property type="entry name" value="Tetratricopeptide repeat domain"/>
    <property type="match status" value="1"/>
</dbReference>
<evidence type="ECO:0000256" key="2">
    <source>
        <dbReference type="ARBA" id="ARBA00022679"/>
    </source>
</evidence>
<dbReference type="SUPFAM" id="SSF56112">
    <property type="entry name" value="Protein kinase-like (PK-like)"/>
    <property type="match status" value="1"/>
</dbReference>
<dbReference type="InterPro" id="IPR000719">
    <property type="entry name" value="Prot_kinase_dom"/>
</dbReference>
<dbReference type="SMART" id="SM00671">
    <property type="entry name" value="SEL1"/>
    <property type="match status" value="3"/>
</dbReference>
<dbReference type="Pfam" id="PF00069">
    <property type="entry name" value="Pkinase"/>
    <property type="match status" value="1"/>
</dbReference>
<keyword evidence="5 6" id="KW-0067">ATP-binding</keyword>
<dbReference type="Gene3D" id="1.10.510.10">
    <property type="entry name" value="Transferase(Phosphotransferase) domain 1"/>
    <property type="match status" value="1"/>
</dbReference>
<evidence type="ECO:0000256" key="7">
    <source>
        <dbReference type="SAM" id="MobiDB-lite"/>
    </source>
</evidence>
<organism evidence="9 10">
    <name type="scientific">Tritrichomonas musculus</name>
    <dbReference type="NCBI Taxonomy" id="1915356"/>
    <lineage>
        <taxon>Eukaryota</taxon>
        <taxon>Metamonada</taxon>
        <taxon>Parabasalia</taxon>
        <taxon>Tritrichomonadida</taxon>
        <taxon>Tritrichomonadidae</taxon>
        <taxon>Tritrichomonas</taxon>
    </lineage>
</organism>
<keyword evidence="10" id="KW-1185">Reference proteome</keyword>
<dbReference type="PROSITE" id="PS00107">
    <property type="entry name" value="PROTEIN_KINASE_ATP"/>
    <property type="match status" value="1"/>
</dbReference>
<dbReference type="SMART" id="SM00220">
    <property type="entry name" value="S_TKc"/>
    <property type="match status" value="1"/>
</dbReference>
<dbReference type="EMBL" id="JAPFFF010000024">
    <property type="protein sequence ID" value="KAK8850178.1"/>
    <property type="molecule type" value="Genomic_DNA"/>
</dbReference>
<evidence type="ECO:0000256" key="3">
    <source>
        <dbReference type="ARBA" id="ARBA00022741"/>
    </source>
</evidence>
<dbReference type="Proteomes" id="UP001470230">
    <property type="component" value="Unassembled WGS sequence"/>
</dbReference>
<feature type="region of interest" description="Disordered" evidence="7">
    <location>
        <begin position="332"/>
        <end position="353"/>
    </location>
</feature>
<dbReference type="Pfam" id="PF08238">
    <property type="entry name" value="Sel1"/>
    <property type="match status" value="3"/>
</dbReference>
<comment type="caution">
    <text evidence="9">The sequence shown here is derived from an EMBL/GenBank/DDBJ whole genome shotgun (WGS) entry which is preliminary data.</text>
</comment>
<dbReference type="PANTHER" id="PTHR24353">
    <property type="entry name" value="CYCLIC NUCLEOTIDE-DEPENDENT PROTEIN KINASE"/>
    <property type="match status" value="1"/>
</dbReference>
<name>A0ABR2HPS9_9EUKA</name>
<dbReference type="PROSITE" id="PS00109">
    <property type="entry name" value="PROTEIN_KINASE_TYR"/>
    <property type="match status" value="1"/>
</dbReference>
<feature type="binding site" evidence="6">
    <location>
        <position position="219"/>
    </location>
    <ligand>
        <name>ATP</name>
        <dbReference type="ChEBI" id="CHEBI:30616"/>
    </ligand>
</feature>
<dbReference type="CDD" id="cd00180">
    <property type="entry name" value="PKc"/>
    <property type="match status" value="1"/>
</dbReference>
<sequence length="616" mass="73419">MQQSIHDFQNLLKKKGIFVSNELLKEILYKFDFIFYPDILQTEKKVTQYENNSKILIIDECIKNDIKYYVICFDDKLIILPQKDETDDLTLPSIFTRFEDIDKYYIRNCNIQTETDTEDKFFFYEIRNFSEQFSISNKNMQHFWSIVVNCLSGFLIKKGYQNSRNSHNKYLNEKFIEYEEKNSNFVNKSYIELRNIGQGSGGIVKLIYHISKEEIFALKIPYYESQNLIERERRNYLNIRYPFIVQYIGYIKFTNYPKYLLLEYVEGKTLDKYDLSHLNDQEKYIIILELLLSIHYLHSHNYIYRDLRFSNIMINQNKDAILIDFDHVRNENDETGNEEQTKDFNSPSAAPEENKTYKSDIYSLGYIIHFILYGKPPIINDRMDIKKGRYYIMLASLYNDRRANFAHGFLLHEGKCVEKDFAGAIHYYKKGSSFNNQFSKNNLGIIYKHGNNENKRNIGNAIEYFEEAIRQKNDYLSMYNLAHIYMYDSTIKQDLNKSIDLLIRSMNVFKHSFILLSLALLLKYDFNVETIKEELKQRTDITRSSMEKLFKLIALSKLSFNKLYESYQNKDFLYNAIFIPIESSEVEHANEKDVTPKYPKAKDLSSEFYKGFEEDL</sequence>
<evidence type="ECO:0000313" key="10">
    <source>
        <dbReference type="Proteomes" id="UP001470230"/>
    </source>
</evidence>
<evidence type="ECO:0000313" key="9">
    <source>
        <dbReference type="EMBL" id="KAK8850178.1"/>
    </source>
</evidence>